<dbReference type="HOGENOM" id="CLU_3091219_0_0_1"/>
<keyword evidence="2" id="KW-1185">Reference proteome</keyword>
<accession>D7SHS7</accession>
<reference evidence="2" key="1">
    <citation type="journal article" date="2007" name="Nature">
        <title>The grapevine genome sequence suggests ancestral hexaploidization in major angiosperm phyla.</title>
        <authorList>
            <consortium name="The French-Italian Public Consortium for Grapevine Genome Characterization."/>
            <person name="Jaillon O."/>
            <person name="Aury J.-M."/>
            <person name="Noel B."/>
            <person name="Policriti A."/>
            <person name="Clepet C."/>
            <person name="Casagrande A."/>
            <person name="Choisne N."/>
            <person name="Aubourg S."/>
            <person name="Vitulo N."/>
            <person name="Jubin C."/>
            <person name="Vezzi A."/>
            <person name="Legeai F."/>
            <person name="Hugueney P."/>
            <person name="Dasilva C."/>
            <person name="Horner D."/>
            <person name="Mica E."/>
            <person name="Jublot D."/>
            <person name="Poulain J."/>
            <person name="Bruyere C."/>
            <person name="Billault A."/>
            <person name="Segurens B."/>
            <person name="Gouyvenoux M."/>
            <person name="Ugarte E."/>
            <person name="Cattonaro F."/>
            <person name="Anthouard V."/>
            <person name="Vico V."/>
            <person name="Del Fabbro C."/>
            <person name="Alaux M."/>
            <person name="Di Gaspero G."/>
            <person name="Dumas V."/>
            <person name="Felice N."/>
            <person name="Paillard S."/>
            <person name="Juman I."/>
            <person name="Moroldo M."/>
            <person name="Scalabrin S."/>
            <person name="Canaguier A."/>
            <person name="Le Clainche I."/>
            <person name="Malacrida G."/>
            <person name="Durand E."/>
            <person name="Pesole G."/>
            <person name="Laucou V."/>
            <person name="Chatelet P."/>
            <person name="Merdinoglu D."/>
            <person name="Delledonne M."/>
            <person name="Pezzotti M."/>
            <person name="Lecharny A."/>
            <person name="Scarpelli C."/>
            <person name="Artiguenave F."/>
            <person name="Pe M.E."/>
            <person name="Valle G."/>
            <person name="Morgante M."/>
            <person name="Caboche M."/>
            <person name="Adam-Blondon A.-F."/>
            <person name="Weissenbach J."/>
            <person name="Quetier F."/>
            <person name="Wincker P."/>
        </authorList>
    </citation>
    <scope>NUCLEOTIDE SEQUENCE [LARGE SCALE GENOMIC DNA]</scope>
    <source>
        <strain evidence="2">cv. Pinot noir / PN40024</strain>
    </source>
</reference>
<dbReference type="AlphaFoldDB" id="D7SHS7"/>
<proteinExistence type="predicted"/>
<dbReference type="PaxDb" id="29760-VIT_17s0000g08250.t01"/>
<protein>
    <submittedName>
        <fullName evidence="1">Uncharacterized protein</fullName>
    </submittedName>
</protein>
<evidence type="ECO:0000313" key="1">
    <source>
        <dbReference type="EMBL" id="CBI15037.3"/>
    </source>
</evidence>
<name>D7SHS7_VITVI</name>
<gene>
    <name evidence="1" type="ordered locus">VIT_17s0000g08250</name>
</gene>
<evidence type="ECO:0000313" key="2">
    <source>
        <dbReference type="Proteomes" id="UP000009183"/>
    </source>
</evidence>
<organism evidence="1 2">
    <name type="scientific">Vitis vinifera</name>
    <name type="common">Grape</name>
    <dbReference type="NCBI Taxonomy" id="29760"/>
    <lineage>
        <taxon>Eukaryota</taxon>
        <taxon>Viridiplantae</taxon>
        <taxon>Streptophyta</taxon>
        <taxon>Embryophyta</taxon>
        <taxon>Tracheophyta</taxon>
        <taxon>Spermatophyta</taxon>
        <taxon>Magnoliopsida</taxon>
        <taxon>eudicotyledons</taxon>
        <taxon>Gunneridae</taxon>
        <taxon>Pentapetalae</taxon>
        <taxon>rosids</taxon>
        <taxon>Vitales</taxon>
        <taxon>Vitaceae</taxon>
        <taxon>Viteae</taxon>
        <taxon>Vitis</taxon>
    </lineage>
</organism>
<dbReference type="InParanoid" id="D7SHS7"/>
<dbReference type="Proteomes" id="UP000009183">
    <property type="component" value="Chromosome 17"/>
</dbReference>
<dbReference type="EMBL" id="FN594950">
    <property type="protein sequence ID" value="CBI15037.3"/>
    <property type="molecule type" value="Genomic_DNA"/>
</dbReference>
<sequence>MIAIPLMNIYIYIFLFKQSLKLDFWKSTKMILIKFFTNRQHRRRNTTPRNWI</sequence>